<dbReference type="GO" id="GO:0016853">
    <property type="term" value="F:isomerase activity"/>
    <property type="evidence" value="ECO:0007669"/>
    <property type="project" value="UniProtKB-KW"/>
</dbReference>
<proteinExistence type="inferred from homology"/>
<evidence type="ECO:0000256" key="2">
    <source>
        <dbReference type="ARBA" id="ARBA00023235"/>
    </source>
</evidence>
<evidence type="ECO:0000256" key="1">
    <source>
        <dbReference type="ARBA" id="ARBA00008558"/>
    </source>
</evidence>
<evidence type="ECO:0000313" key="4">
    <source>
        <dbReference type="Proteomes" id="UP001224997"/>
    </source>
</evidence>
<gene>
    <name evidence="3" type="ORF">Q5Y72_05240</name>
</gene>
<organism evidence="3 4">
    <name type="scientific">Paracoccus spongiarum</name>
    <dbReference type="NCBI Taxonomy" id="3064387"/>
    <lineage>
        <taxon>Bacteria</taxon>
        <taxon>Pseudomonadati</taxon>
        <taxon>Pseudomonadota</taxon>
        <taxon>Alphaproteobacteria</taxon>
        <taxon>Rhodobacterales</taxon>
        <taxon>Paracoccaceae</taxon>
        <taxon>Paracoccus</taxon>
    </lineage>
</organism>
<dbReference type="Proteomes" id="UP001224997">
    <property type="component" value="Unassembled WGS sequence"/>
</dbReference>
<comment type="similarity">
    <text evidence="1">Belongs to the N-acylglucosamine 2-epimerase family.</text>
</comment>
<accession>A0ABT9J9J8</accession>
<dbReference type="InterPro" id="IPR010819">
    <property type="entry name" value="AGE/CE"/>
</dbReference>
<dbReference type="InterPro" id="IPR008928">
    <property type="entry name" value="6-hairpin_glycosidase_sf"/>
</dbReference>
<keyword evidence="4" id="KW-1185">Reference proteome</keyword>
<dbReference type="Gene3D" id="1.50.10.10">
    <property type="match status" value="1"/>
</dbReference>
<name>A0ABT9J9J8_9RHOB</name>
<dbReference type="SUPFAM" id="SSF48208">
    <property type="entry name" value="Six-hairpin glycosidases"/>
    <property type="match status" value="1"/>
</dbReference>
<reference evidence="3 4" key="1">
    <citation type="submission" date="2023-08" db="EMBL/GenBank/DDBJ databases">
        <authorList>
            <person name="Park J.-S."/>
        </authorList>
    </citation>
    <scope>NUCLEOTIDE SEQUENCE [LARGE SCALE GENOMIC DNA]</scope>
    <source>
        <strain evidence="3 4">2205BS29-5</strain>
    </source>
</reference>
<sequence>MRTPHHPDLTADATPWLDHPAHRGWLAQDARAHLDLFRASLRDGPGFHVLGHDGRPLPDSVQQLHSTTRLVHSFALGHLAGHPGCEAVIDHGMAYLWDHHRDRAHGGYVWALDGDAVADGRKLAYGHVFVLLAGASARLAGHPDADRLIADVAAVLDARFWEDGPGLFADEWNRDWTPFSTYRGMNANMHGVEALLAAFEATGHEVHLHRAGRILDMFMHRIAPAHGWRLPEHYGPDWRIDPDYAGDPMFRPPGTTPGHSFELARLLLQHWDLCGRPGNDAPWIARQVVDRALADAWDAARGGLVYTLDHDGRPAIPARYWWPVTEAIGVLAALIKLDPRAADEAWYRRLWLFADAHFIDHAQGGWFPEIGEDGRPAATQFAGKPDIYHALQAALFPLAPGLSRLAPGLAGVLAPPAITA</sequence>
<dbReference type="EMBL" id="JAVAMQ010000003">
    <property type="protein sequence ID" value="MDP5306490.1"/>
    <property type="molecule type" value="Genomic_DNA"/>
</dbReference>
<dbReference type="InterPro" id="IPR012341">
    <property type="entry name" value="6hp_glycosidase-like_sf"/>
</dbReference>
<evidence type="ECO:0000313" key="3">
    <source>
        <dbReference type="EMBL" id="MDP5306490.1"/>
    </source>
</evidence>
<dbReference type="EC" id="5.-.-.-" evidence="3"/>
<dbReference type="PANTHER" id="PTHR15108">
    <property type="entry name" value="N-ACYLGLUCOSAMINE-2-EPIMERASE"/>
    <property type="match status" value="1"/>
</dbReference>
<comment type="caution">
    <text evidence="3">The sequence shown here is derived from an EMBL/GenBank/DDBJ whole genome shotgun (WGS) entry which is preliminary data.</text>
</comment>
<keyword evidence="2 3" id="KW-0413">Isomerase</keyword>
<dbReference type="Pfam" id="PF07221">
    <property type="entry name" value="GlcNAc_2-epim"/>
    <property type="match status" value="1"/>
</dbReference>
<dbReference type="RefSeq" id="WP_305962336.1">
    <property type="nucleotide sequence ID" value="NZ_JAVAMQ010000003.1"/>
</dbReference>
<protein>
    <submittedName>
        <fullName evidence="3">AGE family epimerase/isomerase</fullName>
        <ecNumber evidence="3">5.-.-.-</ecNumber>
    </submittedName>
</protein>